<feature type="transmembrane region" description="Helical" evidence="2">
    <location>
        <begin position="50"/>
        <end position="69"/>
    </location>
</feature>
<keyword evidence="2" id="KW-0812">Transmembrane</keyword>
<evidence type="ECO:0000313" key="4">
    <source>
        <dbReference type="Proteomes" id="UP000266861"/>
    </source>
</evidence>
<keyword evidence="2" id="KW-0472">Membrane</keyword>
<evidence type="ECO:0000313" key="3">
    <source>
        <dbReference type="EMBL" id="RHZ48985.1"/>
    </source>
</evidence>
<protein>
    <recommendedName>
        <fullName evidence="5">MARVEL domain-containing protein</fullName>
    </recommendedName>
</protein>
<dbReference type="Proteomes" id="UP000266861">
    <property type="component" value="Unassembled WGS sequence"/>
</dbReference>
<organism evidence="3 4">
    <name type="scientific">Diversispora epigaea</name>
    <dbReference type="NCBI Taxonomy" id="1348612"/>
    <lineage>
        <taxon>Eukaryota</taxon>
        <taxon>Fungi</taxon>
        <taxon>Fungi incertae sedis</taxon>
        <taxon>Mucoromycota</taxon>
        <taxon>Glomeromycotina</taxon>
        <taxon>Glomeromycetes</taxon>
        <taxon>Diversisporales</taxon>
        <taxon>Diversisporaceae</taxon>
        <taxon>Diversispora</taxon>
    </lineage>
</organism>
<accession>A0A397GD86</accession>
<feature type="transmembrane region" description="Helical" evidence="2">
    <location>
        <begin position="135"/>
        <end position="155"/>
    </location>
</feature>
<evidence type="ECO:0000256" key="2">
    <source>
        <dbReference type="SAM" id="Phobius"/>
    </source>
</evidence>
<sequence length="221" mass="25019">MQGIKRGICLYLLIVPNIILTFLCPALEIAKIELFNQTNGELIYNPWVEYLYLTLTWTVVVIYIIVCCCCCFRINIYWLISVAAIIWLIFPLFYTYFTINEMNDIPETCPSDYPYQDSITLTACQIRLANLICMWLYYVSLVLIIPIGWSLKLLASGDGLLNFFNGDTRRYNEKRPSISDSGDVVLFNAESPIDGSGPINWPVGGNNGGNGDHNGSEKFIP</sequence>
<feature type="transmembrane region" description="Helical" evidence="2">
    <location>
        <begin position="76"/>
        <end position="97"/>
    </location>
</feature>
<feature type="transmembrane region" description="Helical" evidence="2">
    <location>
        <begin position="7"/>
        <end position="30"/>
    </location>
</feature>
<dbReference type="EMBL" id="PQFF01000457">
    <property type="protein sequence ID" value="RHZ48985.1"/>
    <property type="molecule type" value="Genomic_DNA"/>
</dbReference>
<comment type="caution">
    <text evidence="3">The sequence shown here is derived from an EMBL/GenBank/DDBJ whole genome shotgun (WGS) entry which is preliminary data.</text>
</comment>
<evidence type="ECO:0000256" key="1">
    <source>
        <dbReference type="SAM" id="MobiDB-lite"/>
    </source>
</evidence>
<name>A0A397GD86_9GLOM</name>
<keyword evidence="4" id="KW-1185">Reference proteome</keyword>
<dbReference type="AlphaFoldDB" id="A0A397GD86"/>
<feature type="region of interest" description="Disordered" evidence="1">
    <location>
        <begin position="198"/>
        <end position="221"/>
    </location>
</feature>
<evidence type="ECO:0008006" key="5">
    <source>
        <dbReference type="Google" id="ProtNLM"/>
    </source>
</evidence>
<reference evidence="3 4" key="1">
    <citation type="submission" date="2018-08" db="EMBL/GenBank/DDBJ databases">
        <title>Genome and evolution of the arbuscular mycorrhizal fungus Diversispora epigaea (formerly Glomus versiforme) and its bacterial endosymbionts.</title>
        <authorList>
            <person name="Sun X."/>
            <person name="Fei Z."/>
            <person name="Harrison M."/>
        </authorList>
    </citation>
    <scope>NUCLEOTIDE SEQUENCE [LARGE SCALE GENOMIC DNA]</scope>
    <source>
        <strain evidence="3 4">IT104</strain>
    </source>
</reference>
<gene>
    <name evidence="3" type="ORF">Glove_535g30</name>
</gene>
<keyword evidence="2" id="KW-1133">Transmembrane helix</keyword>
<dbReference type="OrthoDB" id="2316213at2759"/>
<proteinExistence type="predicted"/>